<dbReference type="SUPFAM" id="SSF57850">
    <property type="entry name" value="RING/U-box"/>
    <property type="match status" value="1"/>
</dbReference>
<evidence type="ECO:0000256" key="13">
    <source>
        <dbReference type="ARBA" id="ARBA00023136"/>
    </source>
</evidence>
<evidence type="ECO:0000256" key="14">
    <source>
        <dbReference type="ARBA" id="ARBA00024209"/>
    </source>
</evidence>
<evidence type="ECO:0000256" key="9">
    <source>
        <dbReference type="ARBA" id="ARBA00022771"/>
    </source>
</evidence>
<keyword evidence="19" id="KW-1185">Reference proteome</keyword>
<evidence type="ECO:0000256" key="1">
    <source>
        <dbReference type="ARBA" id="ARBA00000900"/>
    </source>
</evidence>
<dbReference type="CDD" id="cd16461">
    <property type="entry name" value="RING-H2_EL5-like"/>
    <property type="match status" value="1"/>
</dbReference>
<evidence type="ECO:0000313" key="19">
    <source>
        <dbReference type="Proteomes" id="UP000504610"/>
    </source>
</evidence>
<evidence type="ECO:0000256" key="10">
    <source>
        <dbReference type="ARBA" id="ARBA00022786"/>
    </source>
</evidence>
<dbReference type="RefSeq" id="XP_018480191.1">
    <property type="nucleotide sequence ID" value="XM_018624689.1"/>
</dbReference>
<evidence type="ECO:0000256" key="7">
    <source>
        <dbReference type="ARBA" id="ARBA00022723"/>
    </source>
</evidence>
<comment type="pathway">
    <text evidence="3">Protein modification; protein ubiquitination.</text>
</comment>
<dbReference type="SMART" id="SM00184">
    <property type="entry name" value="RING"/>
    <property type="match status" value="1"/>
</dbReference>
<gene>
    <name evidence="20" type="primary">LOC108851282</name>
</gene>
<keyword evidence="7" id="KW-0479">Metal-binding</keyword>
<dbReference type="KEGG" id="rsz:108851282"/>
<dbReference type="Proteomes" id="UP000504610">
    <property type="component" value="Chromosome 4"/>
</dbReference>
<comment type="similarity">
    <text evidence="14">Belongs to the RING-type zinc finger family. ATL subfamily.</text>
</comment>
<name>A0A6J0N7Q9_RAPSA</name>
<feature type="domain" description="RING-type" evidence="18">
    <location>
        <begin position="311"/>
        <end position="353"/>
    </location>
</feature>
<dbReference type="AlphaFoldDB" id="A0A6J0N7Q9"/>
<dbReference type="InterPro" id="IPR013083">
    <property type="entry name" value="Znf_RING/FYVE/PHD"/>
</dbReference>
<dbReference type="EC" id="2.3.2.27" evidence="4"/>
<keyword evidence="6 16" id="KW-0812">Transmembrane</keyword>
<dbReference type="InterPro" id="IPR046948">
    <property type="entry name" value="ATL20-22-like"/>
</dbReference>
<dbReference type="InterPro" id="IPR025287">
    <property type="entry name" value="WAK_GUB"/>
</dbReference>
<reference evidence="19" key="1">
    <citation type="journal article" date="2019" name="Database">
        <title>The radish genome database (RadishGD): an integrated information resource for radish genomics.</title>
        <authorList>
            <person name="Yu H.J."/>
            <person name="Baek S."/>
            <person name="Lee Y.J."/>
            <person name="Cho A."/>
            <person name="Mun J.H."/>
        </authorList>
    </citation>
    <scope>NUCLEOTIDE SEQUENCE [LARGE SCALE GENOMIC DNA]</scope>
    <source>
        <strain evidence="19">cv. WK10039</strain>
    </source>
</reference>
<dbReference type="GO" id="GO:0008270">
    <property type="term" value="F:zinc ion binding"/>
    <property type="evidence" value="ECO:0007669"/>
    <property type="project" value="UniProtKB-KW"/>
</dbReference>
<evidence type="ECO:0000313" key="20">
    <source>
        <dbReference type="RefSeq" id="XP_018480191.1"/>
    </source>
</evidence>
<keyword evidence="9 15" id="KW-0863">Zinc-finger</keyword>
<dbReference type="PROSITE" id="PS50089">
    <property type="entry name" value="ZF_RING_2"/>
    <property type="match status" value="1"/>
</dbReference>
<dbReference type="GO" id="GO:0030247">
    <property type="term" value="F:polysaccharide binding"/>
    <property type="evidence" value="ECO:0007669"/>
    <property type="project" value="InterPro"/>
</dbReference>
<keyword evidence="13 16" id="KW-0472">Membrane</keyword>
<dbReference type="Pfam" id="PF13947">
    <property type="entry name" value="GUB_WAK_bind"/>
    <property type="match status" value="1"/>
</dbReference>
<dbReference type="InterPro" id="IPR001841">
    <property type="entry name" value="Znf_RING"/>
</dbReference>
<evidence type="ECO:0000256" key="4">
    <source>
        <dbReference type="ARBA" id="ARBA00012483"/>
    </source>
</evidence>
<dbReference type="GO" id="GO:0061630">
    <property type="term" value="F:ubiquitin protein ligase activity"/>
    <property type="evidence" value="ECO:0007669"/>
    <property type="project" value="UniProtKB-EC"/>
</dbReference>
<evidence type="ECO:0000256" key="16">
    <source>
        <dbReference type="SAM" id="Phobius"/>
    </source>
</evidence>
<feature type="signal peptide" evidence="17">
    <location>
        <begin position="1"/>
        <end position="21"/>
    </location>
</feature>
<comment type="subcellular location">
    <subcellularLocation>
        <location evidence="2">Membrane</location>
        <topology evidence="2">Single-pass membrane protein</topology>
    </subcellularLocation>
</comment>
<dbReference type="OrthoDB" id="8062037at2759"/>
<sequence length="362" mass="41294">MTFSEQLITFMFLFCLPLLNASEAKRCSSSSCGYRNVDVRFPFWLFPKQSSTCGHTGFNLLCTDGHETALKLPDTEPFLVRDIYYDKQRIRLNDPNKCMARRLLSFDASGSPFSPLHFLNHTILICPNEDIKSSSHYKPIRCLGNSTSSFFAILFDFASSMPSSCQMVKTLLLPVSSPIAVDLNDQDLWLKWDSPSGRDCENNRSLRVFENNTSLGVKWFSSYKSGLHNFVLLIMKLICLSLMTLLIGITTCVVYVTFSSERLPTQIRRSLARHATLKPPRGRARSPIFGPYKKVMVEKNMKLPGRNDNTCSICLSEYERSEIVACLFRCEHCFHVECIDTWLQLRSSCPICRNSPQGIYYL</sequence>
<keyword evidence="8 17" id="KW-0732">Signal</keyword>
<dbReference type="PANTHER" id="PTHR46279">
    <property type="entry name" value="RING/U-BOX SUPERFAMILY PROTEIN"/>
    <property type="match status" value="1"/>
</dbReference>
<organism evidence="19 20">
    <name type="scientific">Raphanus sativus</name>
    <name type="common">Radish</name>
    <name type="synonym">Raphanus raphanistrum var. sativus</name>
    <dbReference type="NCBI Taxonomy" id="3726"/>
    <lineage>
        <taxon>Eukaryota</taxon>
        <taxon>Viridiplantae</taxon>
        <taxon>Streptophyta</taxon>
        <taxon>Embryophyta</taxon>
        <taxon>Tracheophyta</taxon>
        <taxon>Spermatophyta</taxon>
        <taxon>Magnoliopsida</taxon>
        <taxon>eudicotyledons</taxon>
        <taxon>Gunneridae</taxon>
        <taxon>Pentapetalae</taxon>
        <taxon>rosids</taxon>
        <taxon>malvids</taxon>
        <taxon>Brassicales</taxon>
        <taxon>Brassicaceae</taxon>
        <taxon>Brassiceae</taxon>
        <taxon>Raphanus</taxon>
    </lineage>
</organism>
<accession>A0A6J0N7Q9</accession>
<evidence type="ECO:0000256" key="11">
    <source>
        <dbReference type="ARBA" id="ARBA00022833"/>
    </source>
</evidence>
<proteinExistence type="inferred from homology"/>
<dbReference type="PANTHER" id="PTHR46279:SF7">
    <property type="entry name" value="RING-TYPE E3 UBIQUITIN TRANSFERASE"/>
    <property type="match status" value="1"/>
</dbReference>
<evidence type="ECO:0000256" key="2">
    <source>
        <dbReference type="ARBA" id="ARBA00004167"/>
    </source>
</evidence>
<keyword evidence="5" id="KW-0808">Transferase</keyword>
<evidence type="ECO:0000256" key="15">
    <source>
        <dbReference type="PROSITE-ProRule" id="PRU00175"/>
    </source>
</evidence>
<protein>
    <recommendedName>
        <fullName evidence="4">RING-type E3 ubiquitin transferase</fullName>
        <ecNumber evidence="4">2.3.2.27</ecNumber>
    </recommendedName>
</protein>
<comment type="catalytic activity">
    <reaction evidence="1">
        <text>S-ubiquitinyl-[E2 ubiquitin-conjugating enzyme]-L-cysteine + [acceptor protein]-L-lysine = [E2 ubiquitin-conjugating enzyme]-L-cysteine + N(6)-ubiquitinyl-[acceptor protein]-L-lysine.</text>
        <dbReference type="EC" id="2.3.2.27"/>
    </reaction>
</comment>
<evidence type="ECO:0000256" key="6">
    <source>
        <dbReference type="ARBA" id="ARBA00022692"/>
    </source>
</evidence>
<evidence type="ECO:0000256" key="17">
    <source>
        <dbReference type="SAM" id="SignalP"/>
    </source>
</evidence>
<evidence type="ECO:0000256" key="5">
    <source>
        <dbReference type="ARBA" id="ARBA00022679"/>
    </source>
</evidence>
<evidence type="ECO:0000259" key="18">
    <source>
        <dbReference type="PROSITE" id="PS50089"/>
    </source>
</evidence>
<feature type="transmembrane region" description="Helical" evidence="16">
    <location>
        <begin position="230"/>
        <end position="258"/>
    </location>
</feature>
<reference evidence="20" key="2">
    <citation type="submission" date="2025-08" db="UniProtKB">
        <authorList>
            <consortium name="RefSeq"/>
        </authorList>
    </citation>
    <scope>IDENTIFICATION</scope>
    <source>
        <tissue evidence="20">Leaf</tissue>
    </source>
</reference>
<keyword evidence="10" id="KW-0833">Ubl conjugation pathway</keyword>
<feature type="chain" id="PRO_5027016674" description="RING-type E3 ubiquitin transferase" evidence="17">
    <location>
        <begin position="22"/>
        <end position="362"/>
    </location>
</feature>
<evidence type="ECO:0000256" key="3">
    <source>
        <dbReference type="ARBA" id="ARBA00004906"/>
    </source>
</evidence>
<dbReference type="GeneID" id="108851282"/>
<keyword evidence="12 16" id="KW-1133">Transmembrane helix</keyword>
<dbReference type="Pfam" id="PF13639">
    <property type="entry name" value="zf-RING_2"/>
    <property type="match status" value="1"/>
</dbReference>
<evidence type="ECO:0000256" key="12">
    <source>
        <dbReference type="ARBA" id="ARBA00022989"/>
    </source>
</evidence>
<evidence type="ECO:0000256" key="8">
    <source>
        <dbReference type="ARBA" id="ARBA00022729"/>
    </source>
</evidence>
<dbReference type="GO" id="GO:0016020">
    <property type="term" value="C:membrane"/>
    <property type="evidence" value="ECO:0007669"/>
    <property type="project" value="UniProtKB-SubCell"/>
</dbReference>
<keyword evidence="11" id="KW-0862">Zinc</keyword>
<dbReference type="Gene3D" id="3.30.40.10">
    <property type="entry name" value="Zinc/RING finger domain, C3HC4 (zinc finger)"/>
    <property type="match status" value="1"/>
</dbReference>